<evidence type="ECO:0000256" key="1">
    <source>
        <dbReference type="ARBA" id="ARBA00022884"/>
    </source>
</evidence>
<protein>
    <recommendedName>
        <fullName evidence="3">RRM domain-containing protein</fullName>
    </recommendedName>
</protein>
<keyword evidence="5" id="KW-1185">Reference proteome</keyword>
<sequence>MRPAQTAHHQSFHCASHHSQLCWSRFYPPSSYPSMMPRSSRAALSMLLKPGEKSYTQRCRLFVGNLPNDITEDDFRKLFAKYGEPSEVFVNKGKGFGFIRLESRALAEIAKAEMDDYPMKGRPLRVRFATHSAVAPSCSC</sequence>
<dbReference type="SUPFAM" id="SSF54928">
    <property type="entry name" value="RNA-binding domain, RBD"/>
    <property type="match status" value="1"/>
</dbReference>
<accession>A0A3B5M132</accession>
<feature type="domain" description="RRM" evidence="3">
    <location>
        <begin position="59"/>
        <end position="131"/>
    </location>
</feature>
<dbReference type="Pfam" id="PF00076">
    <property type="entry name" value="RRM_1"/>
    <property type="match status" value="1"/>
</dbReference>
<dbReference type="InterPro" id="IPR000504">
    <property type="entry name" value="RRM_dom"/>
</dbReference>
<proteinExistence type="predicted"/>
<name>A0A3B5M132_9TELE</name>
<evidence type="ECO:0000256" key="2">
    <source>
        <dbReference type="PROSITE-ProRule" id="PRU00176"/>
    </source>
</evidence>
<evidence type="ECO:0000313" key="5">
    <source>
        <dbReference type="Proteomes" id="UP000261380"/>
    </source>
</evidence>
<dbReference type="STRING" id="32473.ENSXCOP00000017803"/>
<dbReference type="FunFam" id="3.30.70.330:FF:000126">
    <property type="entry name" value="paraspeckle component 1 isoform X1"/>
    <property type="match status" value="1"/>
</dbReference>
<dbReference type="InterPro" id="IPR034525">
    <property type="entry name" value="PSF_RRM1"/>
</dbReference>
<dbReference type="Proteomes" id="UP000261380">
    <property type="component" value="Unplaced"/>
</dbReference>
<evidence type="ECO:0000259" key="3">
    <source>
        <dbReference type="PROSITE" id="PS50102"/>
    </source>
</evidence>
<dbReference type="PROSITE" id="PS50102">
    <property type="entry name" value="RRM"/>
    <property type="match status" value="1"/>
</dbReference>
<dbReference type="InterPro" id="IPR035979">
    <property type="entry name" value="RBD_domain_sf"/>
</dbReference>
<dbReference type="InterPro" id="IPR012677">
    <property type="entry name" value="Nucleotide-bd_a/b_plait_sf"/>
</dbReference>
<dbReference type="Gene3D" id="3.30.70.330">
    <property type="match status" value="1"/>
</dbReference>
<organism evidence="4 5">
    <name type="scientific">Xiphophorus couchianus</name>
    <name type="common">Monterrey platyfish</name>
    <dbReference type="NCBI Taxonomy" id="32473"/>
    <lineage>
        <taxon>Eukaryota</taxon>
        <taxon>Metazoa</taxon>
        <taxon>Chordata</taxon>
        <taxon>Craniata</taxon>
        <taxon>Vertebrata</taxon>
        <taxon>Euteleostomi</taxon>
        <taxon>Actinopterygii</taxon>
        <taxon>Neopterygii</taxon>
        <taxon>Teleostei</taxon>
        <taxon>Neoteleostei</taxon>
        <taxon>Acanthomorphata</taxon>
        <taxon>Ovalentaria</taxon>
        <taxon>Atherinomorphae</taxon>
        <taxon>Cyprinodontiformes</taxon>
        <taxon>Poeciliidae</taxon>
        <taxon>Poeciliinae</taxon>
        <taxon>Xiphophorus</taxon>
    </lineage>
</organism>
<reference evidence="4" key="1">
    <citation type="submission" date="2025-08" db="UniProtKB">
        <authorList>
            <consortium name="Ensembl"/>
        </authorList>
    </citation>
    <scope>IDENTIFICATION</scope>
</reference>
<dbReference type="GeneTree" id="ENSGT00940000156221"/>
<reference evidence="4" key="2">
    <citation type="submission" date="2025-09" db="UniProtKB">
        <authorList>
            <consortium name="Ensembl"/>
        </authorList>
    </citation>
    <scope>IDENTIFICATION</scope>
</reference>
<dbReference type="SMART" id="SM00360">
    <property type="entry name" value="RRM"/>
    <property type="match status" value="1"/>
</dbReference>
<dbReference type="CDD" id="cd12587">
    <property type="entry name" value="RRM1_PSF"/>
    <property type="match status" value="1"/>
</dbReference>
<dbReference type="Ensembl" id="ENSXCOT00000018027.1">
    <property type="protein sequence ID" value="ENSXCOP00000017803.1"/>
    <property type="gene ID" value="ENSXCOG00000013414.1"/>
</dbReference>
<dbReference type="GO" id="GO:0003723">
    <property type="term" value="F:RNA binding"/>
    <property type="evidence" value="ECO:0007669"/>
    <property type="project" value="UniProtKB-UniRule"/>
</dbReference>
<keyword evidence="1 2" id="KW-0694">RNA-binding</keyword>
<dbReference type="PANTHER" id="PTHR23189">
    <property type="entry name" value="RNA RECOGNITION MOTIF-CONTAINING"/>
    <property type="match status" value="1"/>
</dbReference>
<evidence type="ECO:0000313" key="4">
    <source>
        <dbReference type="Ensembl" id="ENSXCOP00000017803.1"/>
    </source>
</evidence>
<dbReference type="AlphaFoldDB" id="A0A3B5M132"/>